<dbReference type="Gene3D" id="3.40.50.2000">
    <property type="entry name" value="Glycogen Phosphorylase B"/>
    <property type="match status" value="2"/>
</dbReference>
<protein>
    <submittedName>
        <fullName evidence="10">Uncharacterized protein</fullName>
    </submittedName>
</protein>
<evidence type="ECO:0000256" key="2">
    <source>
        <dbReference type="ARBA" id="ARBA00004922"/>
    </source>
</evidence>
<dbReference type="AlphaFoldDB" id="A0A6V7QX93"/>
<evidence type="ECO:0000256" key="9">
    <source>
        <dbReference type="SAM" id="Phobius"/>
    </source>
</evidence>
<evidence type="ECO:0000256" key="8">
    <source>
        <dbReference type="ARBA" id="ARBA00023136"/>
    </source>
</evidence>
<dbReference type="PANTHER" id="PTHR13036:SF0">
    <property type="entry name" value="CHITOBIOSYLDIPHOSPHODOLICHOL BETA-MANNOSYLTRANSFERASE"/>
    <property type="match status" value="1"/>
</dbReference>
<evidence type="ECO:0000313" key="10">
    <source>
        <dbReference type="EMBL" id="CAD1847365.1"/>
    </source>
</evidence>
<reference evidence="10" key="1">
    <citation type="submission" date="2020-07" db="EMBL/GenBank/DDBJ databases">
        <authorList>
            <person name="Lin J."/>
        </authorList>
    </citation>
    <scope>NUCLEOTIDE SEQUENCE</scope>
</reference>
<name>A0A6V7QX93_ANACO</name>
<sequence>MYQNSSSSSNCWQKRRAVVVVLDDIVLCPRMQYHALSLSRQDDMKVDVICYGGAEPPVALMENPSIYIHKMRQAPYQDSRRIPLVLRLLVKAIFQFFVLIWFIWFKIQIPDVFIVQHPPSLPALLVIKLTSWFRLTSLIIDWHDYMHTPFGLSSNRFPTALRIYHWFERFLGRMADGALCVTQAIQHDLSQKYGIEAKAFYDQTYDSFQPATIKEKHEVSSSLFLVCCFRGAEISRLSSGTVRRITSAAENCKEHDATDTLLTAQIDDGNQEKNISMLLEAATIYDKHLDSTLNVERAEQISLGADTSTDKKHLYPKILFIIIAEEGEQQKYENIFGKSLLKHVTFFTLSLASVDYQILLGSADLGVCLNTSSSGLDLPFTVADMFGCGLPVCAASFPGYIEELIDDWRDGLVFSTSSDLANSFLTLFRGFPNNCNALKLMRMGALAKASSVRWHAEWENQVKPFIDKVGFFNLSDFYPLLCLYVPS</sequence>
<proteinExistence type="predicted"/>
<keyword evidence="8 9" id="KW-0472">Membrane</keyword>
<dbReference type="SUPFAM" id="SSF53756">
    <property type="entry name" value="UDP-Glycosyltransferase/glycogen phosphorylase"/>
    <property type="match status" value="2"/>
</dbReference>
<evidence type="ECO:0000256" key="7">
    <source>
        <dbReference type="ARBA" id="ARBA00022989"/>
    </source>
</evidence>
<organism evidence="10">
    <name type="scientific">Ananas comosus var. bracteatus</name>
    <name type="common">red pineapple</name>
    <dbReference type="NCBI Taxonomy" id="296719"/>
    <lineage>
        <taxon>Eukaryota</taxon>
        <taxon>Viridiplantae</taxon>
        <taxon>Streptophyta</taxon>
        <taxon>Embryophyta</taxon>
        <taxon>Tracheophyta</taxon>
        <taxon>Spermatophyta</taxon>
        <taxon>Magnoliopsida</taxon>
        <taxon>Liliopsida</taxon>
        <taxon>Poales</taxon>
        <taxon>Bromeliaceae</taxon>
        <taxon>Bromelioideae</taxon>
        <taxon>Ananas</taxon>
    </lineage>
</organism>
<dbReference type="EMBL" id="CAJEUB010000055">
    <property type="protein sequence ID" value="CAD1847365.1"/>
    <property type="molecule type" value="Genomic_DNA"/>
</dbReference>
<accession>A0A6V7QX93</accession>
<keyword evidence="3" id="KW-0328">Glycosyltransferase</keyword>
<evidence type="ECO:0000256" key="6">
    <source>
        <dbReference type="ARBA" id="ARBA00022824"/>
    </source>
</evidence>
<feature type="transmembrane region" description="Helical" evidence="9">
    <location>
        <begin position="84"/>
        <end position="104"/>
    </location>
</feature>
<evidence type="ECO:0000256" key="4">
    <source>
        <dbReference type="ARBA" id="ARBA00022679"/>
    </source>
</evidence>
<keyword evidence="4" id="KW-0808">Transferase</keyword>
<dbReference type="GO" id="GO:0005789">
    <property type="term" value="C:endoplasmic reticulum membrane"/>
    <property type="evidence" value="ECO:0007669"/>
    <property type="project" value="UniProtKB-SubCell"/>
</dbReference>
<keyword evidence="6" id="KW-0256">Endoplasmic reticulum</keyword>
<evidence type="ECO:0000256" key="3">
    <source>
        <dbReference type="ARBA" id="ARBA00022676"/>
    </source>
</evidence>
<gene>
    <name evidence="10" type="ORF">CB5_LOCUS30576</name>
</gene>
<keyword evidence="7 9" id="KW-1133">Transmembrane helix</keyword>
<comment type="pathway">
    <text evidence="2">Protein modification; protein glycosylation.</text>
</comment>
<dbReference type="InterPro" id="IPR026051">
    <property type="entry name" value="ALG1-like"/>
</dbReference>
<comment type="subcellular location">
    <subcellularLocation>
        <location evidence="1">Endoplasmic reticulum membrane</location>
        <topology evidence="1">Single-pass membrane protein</topology>
    </subcellularLocation>
</comment>
<keyword evidence="5 9" id="KW-0812">Transmembrane</keyword>
<evidence type="ECO:0000256" key="5">
    <source>
        <dbReference type="ARBA" id="ARBA00022692"/>
    </source>
</evidence>
<evidence type="ECO:0000256" key="1">
    <source>
        <dbReference type="ARBA" id="ARBA00004389"/>
    </source>
</evidence>
<dbReference type="GO" id="GO:0000030">
    <property type="term" value="F:mannosyltransferase activity"/>
    <property type="evidence" value="ECO:0007669"/>
    <property type="project" value="InterPro"/>
</dbReference>
<dbReference type="PANTHER" id="PTHR13036">
    <property type="entry name" value="BETA1,4 MANNOSYLTRANSFERASE"/>
    <property type="match status" value="1"/>
</dbReference>